<comment type="caution">
    <text evidence="10">The sequence shown here is derived from an EMBL/GenBank/DDBJ whole genome shotgun (WGS) entry which is preliminary data.</text>
</comment>
<dbReference type="AlphaFoldDB" id="A0A644YB93"/>
<keyword evidence="3" id="KW-1003">Cell membrane</keyword>
<comment type="subcellular location">
    <subcellularLocation>
        <location evidence="1">Cell inner membrane</location>
        <topology evidence="1">Multi-pass membrane protein</topology>
    </subcellularLocation>
</comment>
<keyword evidence="2" id="KW-0813">Transport</keyword>
<feature type="transmembrane region" description="Helical" evidence="8">
    <location>
        <begin position="15"/>
        <end position="33"/>
    </location>
</feature>
<dbReference type="InterPro" id="IPR007387">
    <property type="entry name" value="TRAP_DctQ"/>
</dbReference>
<feature type="transmembrane region" description="Helical" evidence="8">
    <location>
        <begin position="87"/>
        <end position="111"/>
    </location>
</feature>
<keyword evidence="5 8" id="KW-0812">Transmembrane</keyword>
<evidence type="ECO:0000256" key="2">
    <source>
        <dbReference type="ARBA" id="ARBA00022448"/>
    </source>
</evidence>
<evidence type="ECO:0000256" key="1">
    <source>
        <dbReference type="ARBA" id="ARBA00004429"/>
    </source>
</evidence>
<dbReference type="EMBL" id="VSSQ01004500">
    <property type="protein sequence ID" value="MPM25447.1"/>
    <property type="molecule type" value="Genomic_DNA"/>
</dbReference>
<evidence type="ECO:0000256" key="5">
    <source>
        <dbReference type="ARBA" id="ARBA00022692"/>
    </source>
</evidence>
<gene>
    <name evidence="10" type="ORF">SDC9_71941</name>
</gene>
<proteinExistence type="predicted"/>
<dbReference type="GO" id="GO:0005886">
    <property type="term" value="C:plasma membrane"/>
    <property type="evidence" value="ECO:0007669"/>
    <property type="project" value="UniProtKB-SubCell"/>
</dbReference>
<evidence type="ECO:0000256" key="6">
    <source>
        <dbReference type="ARBA" id="ARBA00022989"/>
    </source>
</evidence>
<dbReference type="PANTHER" id="PTHR35011">
    <property type="entry name" value="2,3-DIKETO-L-GULONATE TRAP TRANSPORTER SMALL PERMEASE PROTEIN YIAM"/>
    <property type="match status" value="1"/>
</dbReference>
<name>A0A644YB93_9ZZZZ</name>
<evidence type="ECO:0000256" key="8">
    <source>
        <dbReference type="SAM" id="Phobius"/>
    </source>
</evidence>
<dbReference type="InterPro" id="IPR055348">
    <property type="entry name" value="DctQ"/>
</dbReference>
<organism evidence="10">
    <name type="scientific">bioreactor metagenome</name>
    <dbReference type="NCBI Taxonomy" id="1076179"/>
    <lineage>
        <taxon>unclassified sequences</taxon>
        <taxon>metagenomes</taxon>
        <taxon>ecological metagenomes</taxon>
    </lineage>
</organism>
<dbReference type="GO" id="GO:0015740">
    <property type="term" value="P:C4-dicarboxylate transport"/>
    <property type="evidence" value="ECO:0007669"/>
    <property type="project" value="TreeGrafter"/>
</dbReference>
<feature type="domain" description="Tripartite ATP-independent periplasmic transporters DctQ component" evidence="9">
    <location>
        <begin position="24"/>
        <end position="151"/>
    </location>
</feature>
<keyword evidence="7 8" id="KW-0472">Membrane</keyword>
<sequence length="163" mass="18507">MLKKVLNNLQKIEDTILVVTFVVMVISFFLQVVNRNIIKQSVSWFEELSRYCMMYMVFLATEAGLRDGTQISVTTVTDKLPLKVRNVVLLVARSLVVVFALVIFVTSFYLLEIQIRSGQLSPALKIPMIVPYFALTLSFGIIVLTQASMWIIALLAVFKKQKN</sequence>
<evidence type="ECO:0000259" key="9">
    <source>
        <dbReference type="Pfam" id="PF04290"/>
    </source>
</evidence>
<dbReference type="Pfam" id="PF04290">
    <property type="entry name" value="DctQ"/>
    <property type="match status" value="1"/>
</dbReference>
<feature type="transmembrane region" description="Helical" evidence="8">
    <location>
        <begin position="131"/>
        <end position="158"/>
    </location>
</feature>
<dbReference type="PANTHER" id="PTHR35011:SF2">
    <property type="entry name" value="2,3-DIKETO-L-GULONATE TRAP TRANSPORTER SMALL PERMEASE PROTEIN YIAM"/>
    <property type="match status" value="1"/>
</dbReference>
<evidence type="ECO:0000256" key="7">
    <source>
        <dbReference type="ARBA" id="ARBA00023136"/>
    </source>
</evidence>
<keyword evidence="4" id="KW-0997">Cell inner membrane</keyword>
<keyword evidence="6 8" id="KW-1133">Transmembrane helix</keyword>
<evidence type="ECO:0000313" key="10">
    <source>
        <dbReference type="EMBL" id="MPM25447.1"/>
    </source>
</evidence>
<dbReference type="GO" id="GO:0022857">
    <property type="term" value="F:transmembrane transporter activity"/>
    <property type="evidence" value="ECO:0007669"/>
    <property type="project" value="TreeGrafter"/>
</dbReference>
<evidence type="ECO:0000256" key="3">
    <source>
        <dbReference type="ARBA" id="ARBA00022475"/>
    </source>
</evidence>
<protein>
    <recommendedName>
        <fullName evidence="9">Tripartite ATP-independent periplasmic transporters DctQ component domain-containing protein</fullName>
    </recommendedName>
</protein>
<evidence type="ECO:0000256" key="4">
    <source>
        <dbReference type="ARBA" id="ARBA00022519"/>
    </source>
</evidence>
<reference evidence="10" key="1">
    <citation type="submission" date="2019-08" db="EMBL/GenBank/DDBJ databases">
        <authorList>
            <person name="Kucharzyk K."/>
            <person name="Murdoch R.W."/>
            <person name="Higgins S."/>
            <person name="Loffler F."/>
        </authorList>
    </citation>
    <scope>NUCLEOTIDE SEQUENCE</scope>
</reference>
<accession>A0A644YB93</accession>